<feature type="transmembrane region" description="Helical" evidence="1">
    <location>
        <begin position="12"/>
        <end position="30"/>
    </location>
</feature>
<reference evidence="2" key="2">
    <citation type="submission" date="2021-01" db="EMBL/GenBank/DDBJ databases">
        <authorList>
            <person name="Schikora-Tamarit M.A."/>
        </authorList>
    </citation>
    <scope>NUCLEOTIDE SEQUENCE</scope>
    <source>
        <strain evidence="2">CBS2887</strain>
    </source>
</reference>
<organism evidence="2 3">
    <name type="scientific">Wickerhamomyces pijperi</name>
    <name type="common">Yeast</name>
    <name type="synonym">Pichia pijperi</name>
    <dbReference type="NCBI Taxonomy" id="599730"/>
    <lineage>
        <taxon>Eukaryota</taxon>
        <taxon>Fungi</taxon>
        <taxon>Dikarya</taxon>
        <taxon>Ascomycota</taxon>
        <taxon>Saccharomycotina</taxon>
        <taxon>Saccharomycetes</taxon>
        <taxon>Phaffomycetales</taxon>
        <taxon>Wickerhamomycetaceae</taxon>
        <taxon>Wickerhamomyces</taxon>
    </lineage>
</organism>
<dbReference type="Proteomes" id="UP000774326">
    <property type="component" value="Unassembled WGS sequence"/>
</dbReference>
<dbReference type="AlphaFoldDB" id="A0A9P8TRV4"/>
<keyword evidence="1" id="KW-0812">Transmembrane</keyword>
<dbReference type="EMBL" id="JAEUBG010000312">
    <property type="protein sequence ID" value="KAH3688520.1"/>
    <property type="molecule type" value="Genomic_DNA"/>
</dbReference>
<gene>
    <name evidence="2" type="ORF">WICPIJ_000510</name>
</gene>
<name>A0A9P8TRV4_WICPI</name>
<keyword evidence="1" id="KW-0472">Membrane</keyword>
<proteinExistence type="predicted"/>
<dbReference type="OrthoDB" id="6819366at2759"/>
<evidence type="ECO:0000313" key="2">
    <source>
        <dbReference type="EMBL" id="KAH3688520.1"/>
    </source>
</evidence>
<keyword evidence="3" id="KW-1185">Reference proteome</keyword>
<comment type="caution">
    <text evidence="2">The sequence shown here is derived from an EMBL/GenBank/DDBJ whole genome shotgun (WGS) entry which is preliminary data.</text>
</comment>
<evidence type="ECO:0000256" key="1">
    <source>
        <dbReference type="SAM" id="Phobius"/>
    </source>
</evidence>
<accession>A0A9P8TRV4</accession>
<evidence type="ECO:0000313" key="3">
    <source>
        <dbReference type="Proteomes" id="UP000774326"/>
    </source>
</evidence>
<protein>
    <submittedName>
        <fullName evidence="2">Uncharacterized protein</fullName>
    </submittedName>
</protein>
<keyword evidence="1" id="KW-1133">Transmembrane helix</keyword>
<sequence length="141" mass="15332">MTEHLAFKDVWIPALAIVTVCCSMTSWMATRSTSDILSNSSIQTIPRSANTIAPASNLLSPVSESVVTAAVKPTPEEPLPVVAMAKEAVFKTNLNIWDFAVDGSPTMRMLISPLKCAPLAKFFSTPPNNINKMAFLMYSWP</sequence>
<reference evidence="2" key="1">
    <citation type="journal article" date="2021" name="Open Biol.">
        <title>Shared evolutionary footprints suggest mitochondrial oxidative damage underlies multiple complex I losses in fungi.</title>
        <authorList>
            <person name="Schikora-Tamarit M.A."/>
            <person name="Marcet-Houben M."/>
            <person name="Nosek J."/>
            <person name="Gabaldon T."/>
        </authorList>
    </citation>
    <scope>NUCLEOTIDE SEQUENCE</scope>
    <source>
        <strain evidence="2">CBS2887</strain>
    </source>
</reference>